<organism evidence="1 2">
    <name type="scientific">Brevibacterium antiquum</name>
    <dbReference type="NCBI Taxonomy" id="234835"/>
    <lineage>
        <taxon>Bacteria</taxon>
        <taxon>Bacillati</taxon>
        <taxon>Actinomycetota</taxon>
        <taxon>Actinomycetes</taxon>
        <taxon>Micrococcales</taxon>
        <taxon>Brevibacteriaceae</taxon>
        <taxon>Brevibacterium</taxon>
    </lineage>
</organism>
<dbReference type="RefSeq" id="WP_145998043.1">
    <property type="nucleotide sequence ID" value="NZ_FXZE01000003.1"/>
</dbReference>
<evidence type="ECO:0008006" key="3">
    <source>
        <dbReference type="Google" id="ProtNLM"/>
    </source>
</evidence>
<name>A0A2H1INQ4_9MICO</name>
<sequence length="131" mass="14528">MNYHESLFYGIYDALADLEANVVLGVLPQTGTAIAVTFYGVQDHGTMTDSIQGVQLAIRAESRDTRDTPRLAEAVFDRLHGVTATDWHGIPIVHCYRNSSAYLGVDDSGNHKITDNYYLQVSRAGRHRTDT</sequence>
<proteinExistence type="predicted"/>
<dbReference type="InterPro" id="IPR024411">
    <property type="entry name" value="Tail_terminator_phage"/>
</dbReference>
<protein>
    <recommendedName>
        <fullName evidence="3">DUF3168 domain-containing protein</fullName>
    </recommendedName>
</protein>
<dbReference type="Pfam" id="PF12691">
    <property type="entry name" value="Phage_tail_terminator_6"/>
    <property type="match status" value="1"/>
</dbReference>
<dbReference type="EMBL" id="FXZE01000003">
    <property type="protein sequence ID" value="SMX76798.1"/>
    <property type="molecule type" value="Genomic_DNA"/>
</dbReference>
<gene>
    <name evidence="1" type="ORF">BANT10_01135</name>
</gene>
<keyword evidence="2" id="KW-1185">Reference proteome</keyword>
<dbReference type="Proteomes" id="UP000234342">
    <property type="component" value="Unassembled WGS sequence"/>
</dbReference>
<reference evidence="2" key="1">
    <citation type="submission" date="2017-03" db="EMBL/GenBank/DDBJ databases">
        <authorList>
            <person name="Monnet C."/>
        </authorList>
    </citation>
    <scope>NUCLEOTIDE SEQUENCE [LARGE SCALE GENOMIC DNA]</scope>
    <source>
        <strain evidence="2">P10</strain>
    </source>
</reference>
<evidence type="ECO:0000313" key="1">
    <source>
        <dbReference type="EMBL" id="SMX76798.1"/>
    </source>
</evidence>
<accession>A0A2H1INQ4</accession>
<dbReference type="AlphaFoldDB" id="A0A2H1INQ4"/>
<evidence type="ECO:0000313" key="2">
    <source>
        <dbReference type="Proteomes" id="UP000234342"/>
    </source>
</evidence>